<evidence type="ECO:0000313" key="2">
    <source>
        <dbReference type="Proteomes" id="UP001151760"/>
    </source>
</evidence>
<sequence length="209" mass="23431">IRNQGASIKTLEIQIGQMSKVLQERGFESLPSSTETNPRDQVKSISTTKADFSDIRHIGCGPYVVSGTQHRSLFSKTVPFPRRLQNFSCDDWREAQDVKILDAYDHTLPSKEKDPGSFTLPCFIHNICFDKALVDLRASVSVMPFSTYTNLGLGILSHTRLTIELADRTIKQPRGIAKNVLVRIGKFIFPIDFIILDIPEDDDVPLILG</sequence>
<reference evidence="1" key="2">
    <citation type="submission" date="2022-01" db="EMBL/GenBank/DDBJ databases">
        <authorList>
            <person name="Yamashiro T."/>
            <person name="Shiraishi A."/>
            <person name="Satake H."/>
            <person name="Nakayama K."/>
        </authorList>
    </citation>
    <scope>NUCLEOTIDE SEQUENCE</scope>
</reference>
<dbReference type="Proteomes" id="UP001151760">
    <property type="component" value="Unassembled WGS sequence"/>
</dbReference>
<protein>
    <submittedName>
        <fullName evidence="1">Retrotransposon protein</fullName>
    </submittedName>
</protein>
<dbReference type="PANTHER" id="PTHR33067">
    <property type="entry name" value="RNA-DIRECTED DNA POLYMERASE-RELATED"/>
    <property type="match status" value="1"/>
</dbReference>
<organism evidence="1 2">
    <name type="scientific">Tanacetum coccineum</name>
    <dbReference type="NCBI Taxonomy" id="301880"/>
    <lineage>
        <taxon>Eukaryota</taxon>
        <taxon>Viridiplantae</taxon>
        <taxon>Streptophyta</taxon>
        <taxon>Embryophyta</taxon>
        <taxon>Tracheophyta</taxon>
        <taxon>Spermatophyta</taxon>
        <taxon>Magnoliopsida</taxon>
        <taxon>eudicotyledons</taxon>
        <taxon>Gunneridae</taxon>
        <taxon>Pentapetalae</taxon>
        <taxon>asterids</taxon>
        <taxon>campanulids</taxon>
        <taxon>Asterales</taxon>
        <taxon>Asteraceae</taxon>
        <taxon>Asteroideae</taxon>
        <taxon>Anthemideae</taxon>
        <taxon>Anthemidinae</taxon>
        <taxon>Tanacetum</taxon>
    </lineage>
</organism>
<evidence type="ECO:0000313" key="1">
    <source>
        <dbReference type="EMBL" id="GJT90005.1"/>
    </source>
</evidence>
<proteinExistence type="predicted"/>
<dbReference type="InterPro" id="IPR021109">
    <property type="entry name" value="Peptidase_aspartic_dom_sf"/>
</dbReference>
<comment type="caution">
    <text evidence="1">The sequence shown here is derived from an EMBL/GenBank/DDBJ whole genome shotgun (WGS) entry which is preliminary data.</text>
</comment>
<gene>
    <name evidence="1" type="ORF">Tco_1078850</name>
</gene>
<dbReference type="EMBL" id="BQNB010019882">
    <property type="protein sequence ID" value="GJT90005.1"/>
    <property type="molecule type" value="Genomic_DNA"/>
</dbReference>
<dbReference type="Gene3D" id="2.40.70.10">
    <property type="entry name" value="Acid Proteases"/>
    <property type="match status" value="1"/>
</dbReference>
<name>A0ABQ5HQP1_9ASTR</name>
<reference evidence="1" key="1">
    <citation type="journal article" date="2022" name="Int. J. Mol. Sci.">
        <title>Draft Genome of Tanacetum Coccineum: Genomic Comparison of Closely Related Tanacetum-Family Plants.</title>
        <authorList>
            <person name="Yamashiro T."/>
            <person name="Shiraishi A."/>
            <person name="Nakayama K."/>
            <person name="Satake H."/>
        </authorList>
    </citation>
    <scope>NUCLEOTIDE SEQUENCE</scope>
</reference>
<dbReference type="PANTHER" id="PTHR33067:SF9">
    <property type="entry name" value="RNA-DIRECTED DNA POLYMERASE"/>
    <property type="match status" value="1"/>
</dbReference>
<dbReference type="CDD" id="cd00303">
    <property type="entry name" value="retropepsin_like"/>
    <property type="match status" value="1"/>
</dbReference>
<keyword evidence="2" id="KW-1185">Reference proteome</keyword>
<accession>A0ABQ5HQP1</accession>
<feature type="non-terminal residue" evidence="1">
    <location>
        <position position="1"/>
    </location>
</feature>